<dbReference type="EC" id="2.7.1.11" evidence="14"/>
<evidence type="ECO:0000256" key="11">
    <source>
        <dbReference type="ARBA" id="ARBA00022842"/>
    </source>
</evidence>
<dbReference type="HAMAP" id="MF_00339">
    <property type="entry name" value="Phosphofructokinase_I_B1"/>
    <property type="match status" value="1"/>
</dbReference>
<dbReference type="GO" id="GO:0003872">
    <property type="term" value="F:6-phosphofructokinase activity"/>
    <property type="evidence" value="ECO:0007669"/>
    <property type="project" value="UniProtKB-EC"/>
</dbReference>
<dbReference type="NCBIfam" id="NF002872">
    <property type="entry name" value="PRK03202.1"/>
    <property type="match status" value="1"/>
</dbReference>
<keyword evidence="6 14" id="KW-0808">Transferase</keyword>
<feature type="binding site" evidence="14">
    <location>
        <begin position="105"/>
        <end position="108"/>
    </location>
    <ligand>
        <name>ATP</name>
        <dbReference type="ChEBI" id="CHEBI:30616"/>
    </ligand>
</feature>
<dbReference type="Proteomes" id="UP001597440">
    <property type="component" value="Unassembled WGS sequence"/>
</dbReference>
<dbReference type="SUPFAM" id="SSF53784">
    <property type="entry name" value="Phosphofructokinase"/>
    <property type="match status" value="1"/>
</dbReference>
<comment type="catalytic activity">
    <reaction evidence="13 14">
        <text>beta-D-fructose 6-phosphate + ATP = beta-D-fructose 1,6-bisphosphate + ADP + H(+)</text>
        <dbReference type="Rhea" id="RHEA:16109"/>
        <dbReference type="ChEBI" id="CHEBI:15378"/>
        <dbReference type="ChEBI" id="CHEBI:30616"/>
        <dbReference type="ChEBI" id="CHEBI:32966"/>
        <dbReference type="ChEBI" id="CHEBI:57634"/>
        <dbReference type="ChEBI" id="CHEBI:456216"/>
        <dbReference type="EC" id="2.7.1.11"/>
    </reaction>
</comment>
<evidence type="ECO:0000256" key="13">
    <source>
        <dbReference type="ARBA" id="ARBA00048070"/>
    </source>
</evidence>
<dbReference type="PIRSF" id="PIRSF000532">
    <property type="entry name" value="ATP_PFK_prok"/>
    <property type="match status" value="1"/>
</dbReference>
<organism evidence="16 17">
    <name type="scientific">Sphingobacterium tabacisoli</name>
    <dbReference type="NCBI Taxonomy" id="2044855"/>
    <lineage>
        <taxon>Bacteria</taxon>
        <taxon>Pseudomonadati</taxon>
        <taxon>Bacteroidota</taxon>
        <taxon>Sphingobacteriia</taxon>
        <taxon>Sphingobacteriales</taxon>
        <taxon>Sphingobacteriaceae</taxon>
        <taxon>Sphingobacterium</taxon>
    </lineage>
</organism>
<evidence type="ECO:0000256" key="10">
    <source>
        <dbReference type="ARBA" id="ARBA00022840"/>
    </source>
</evidence>
<comment type="caution">
    <text evidence="16">The sequence shown here is derived from an EMBL/GenBank/DDBJ whole genome shotgun (WGS) entry which is preliminary data.</text>
</comment>
<comment type="subcellular location">
    <subcellularLocation>
        <location evidence="2 14">Cytoplasm</location>
    </subcellularLocation>
</comment>
<comment type="caution">
    <text evidence="14">Lacks conserved residue(s) required for the propagation of feature annotation.</text>
</comment>
<feature type="binding site" description="in other chain" evidence="14">
    <location>
        <position position="226"/>
    </location>
    <ligand>
        <name>substrate</name>
        <note>ligand shared between dimeric partners</note>
    </ligand>
</feature>
<comment type="activity regulation">
    <text evidence="14">Allosterically activated by ADP and other diphosphonucleosides, and allosterically inhibited by phosphoenolpyruvate.</text>
</comment>
<keyword evidence="12 14" id="KW-0324">Glycolysis</keyword>
<feature type="binding site" evidence="14">
    <location>
        <position position="14"/>
    </location>
    <ligand>
        <name>ATP</name>
        <dbReference type="ChEBI" id="CHEBI:30616"/>
    </ligand>
</feature>
<protein>
    <recommendedName>
        <fullName evidence="14">ATP-dependent 6-phosphofructokinase</fullName>
        <shortName evidence="14">ATP-PFK</shortName>
        <shortName evidence="14">Phosphofructokinase</shortName>
        <ecNumber evidence="14">2.7.1.11</ecNumber>
    </recommendedName>
    <alternativeName>
        <fullName evidence="14">Phosphohexokinase</fullName>
    </alternativeName>
</protein>
<feature type="binding site" description="in other chain" evidence="14">
    <location>
        <begin position="173"/>
        <end position="175"/>
    </location>
    <ligand>
        <name>substrate</name>
        <note>ligand shared between dimeric partners</note>
    </ligand>
</feature>
<dbReference type="InterPro" id="IPR012003">
    <property type="entry name" value="ATP_PFK_prok-type"/>
</dbReference>
<dbReference type="Gene3D" id="3.40.50.450">
    <property type="match status" value="1"/>
</dbReference>
<proteinExistence type="inferred from homology"/>
<evidence type="ECO:0000256" key="6">
    <source>
        <dbReference type="ARBA" id="ARBA00022679"/>
    </source>
</evidence>
<evidence type="ECO:0000256" key="2">
    <source>
        <dbReference type="ARBA" id="ARBA00004496"/>
    </source>
</evidence>
<evidence type="ECO:0000256" key="9">
    <source>
        <dbReference type="ARBA" id="ARBA00022777"/>
    </source>
</evidence>
<dbReference type="PRINTS" id="PR00476">
    <property type="entry name" value="PHFRCTKINASE"/>
</dbReference>
<feature type="binding site" description="in other chain" evidence="14">
    <location>
        <position position="158"/>
    </location>
    <ligand>
        <name>ADP</name>
        <dbReference type="ChEBI" id="CHEBI:456216"/>
        <note>allosteric activator; ligand shared between dimeric partners</note>
    </ligand>
</feature>
<feature type="binding site" description="in other chain" evidence="14">
    <location>
        <begin position="256"/>
        <end position="259"/>
    </location>
    <ligand>
        <name>substrate</name>
        <note>ligand shared between dimeric partners</note>
    </ligand>
</feature>
<gene>
    <name evidence="14 16" type="primary">pfkA</name>
    <name evidence="16" type="ORF">ACFSQW_14275</name>
</gene>
<feature type="binding site" evidence="14">
    <location>
        <position position="106"/>
    </location>
    <ligand>
        <name>Mg(2+)</name>
        <dbReference type="ChEBI" id="CHEBI:18420"/>
        <note>catalytic</note>
    </ligand>
</feature>
<comment type="function">
    <text evidence="14">Catalyzes the phosphorylation of D-fructose 6-phosphate to fructose 1,6-bisphosphate by ATP, the first committing step of glycolysis.</text>
</comment>
<evidence type="ECO:0000256" key="3">
    <source>
        <dbReference type="ARBA" id="ARBA00004679"/>
    </source>
</evidence>
<dbReference type="RefSeq" id="WP_210353885.1">
    <property type="nucleotide sequence ID" value="NZ_JAEQMU010000001.1"/>
</dbReference>
<evidence type="ECO:0000256" key="12">
    <source>
        <dbReference type="ARBA" id="ARBA00023152"/>
    </source>
</evidence>
<dbReference type="InterPro" id="IPR000023">
    <property type="entry name" value="Phosphofructokinase_dom"/>
</dbReference>
<dbReference type="Pfam" id="PF00365">
    <property type="entry name" value="PFK"/>
    <property type="match status" value="1"/>
</dbReference>
<evidence type="ECO:0000256" key="4">
    <source>
        <dbReference type="ARBA" id="ARBA00022490"/>
    </source>
</evidence>
<keyword evidence="8 14" id="KW-0547">Nucleotide-binding</keyword>
<keyword evidence="17" id="KW-1185">Reference proteome</keyword>
<dbReference type="NCBIfam" id="TIGR02482">
    <property type="entry name" value="PFKA_ATP"/>
    <property type="match status" value="1"/>
</dbReference>
<keyword evidence="5 14" id="KW-0021">Allosteric enzyme</keyword>
<keyword evidence="9 14" id="KW-0418">Kinase</keyword>
<feature type="binding site" evidence="14">
    <location>
        <position position="166"/>
    </location>
    <ligand>
        <name>substrate</name>
        <note>ligand shared between dimeric partners</note>
    </ligand>
</feature>
<dbReference type="Gene3D" id="3.40.50.460">
    <property type="entry name" value="Phosphofructokinase domain"/>
    <property type="match status" value="1"/>
</dbReference>
<evidence type="ECO:0000256" key="8">
    <source>
        <dbReference type="ARBA" id="ARBA00022741"/>
    </source>
</evidence>
<dbReference type="InterPro" id="IPR012828">
    <property type="entry name" value="PFKA_ATP_prok"/>
</dbReference>
<accession>A0ABW5L6R3</accession>
<comment type="similarity">
    <text evidence="14">Belongs to the phosphofructokinase type A (PFKA) family. ATP-dependent PFK group I subfamily. Prokaryotic clade 'B1' sub-subfamily.</text>
</comment>
<dbReference type="PROSITE" id="PS00433">
    <property type="entry name" value="PHOSPHOFRUCTOKINASE"/>
    <property type="match status" value="1"/>
</dbReference>
<evidence type="ECO:0000313" key="17">
    <source>
        <dbReference type="Proteomes" id="UP001597440"/>
    </source>
</evidence>
<evidence type="ECO:0000256" key="7">
    <source>
        <dbReference type="ARBA" id="ARBA00022723"/>
    </source>
</evidence>
<feature type="binding site" evidence="14">
    <location>
        <begin position="24"/>
        <end position="28"/>
    </location>
    <ligand>
        <name>ADP</name>
        <dbReference type="ChEBI" id="CHEBI:456216"/>
        <note>allosteric activator; ligand shared between dimeric partners</note>
    </ligand>
</feature>
<evidence type="ECO:0000259" key="15">
    <source>
        <dbReference type="Pfam" id="PF00365"/>
    </source>
</evidence>
<evidence type="ECO:0000256" key="5">
    <source>
        <dbReference type="ARBA" id="ARBA00022533"/>
    </source>
</evidence>
<keyword evidence="7 14" id="KW-0479">Metal-binding</keyword>
<feature type="binding site" description="in other chain" evidence="14">
    <location>
        <begin position="129"/>
        <end position="131"/>
    </location>
    <ligand>
        <name>substrate</name>
        <note>ligand shared between dimeric partners</note>
    </ligand>
</feature>
<dbReference type="InterPro" id="IPR022953">
    <property type="entry name" value="ATP_PFK"/>
</dbReference>
<feature type="binding site" description="in other chain" evidence="14">
    <location>
        <begin position="217"/>
        <end position="219"/>
    </location>
    <ligand>
        <name>ADP</name>
        <dbReference type="ChEBI" id="CHEBI:456216"/>
        <note>allosteric activator; ligand shared between dimeric partners</note>
    </ligand>
</feature>
<keyword evidence="10 14" id="KW-0067">ATP-binding</keyword>
<feature type="domain" description="Phosphofructokinase" evidence="15">
    <location>
        <begin position="6"/>
        <end position="280"/>
    </location>
</feature>
<keyword evidence="4 14" id="KW-0963">Cytoplasm</keyword>
<evidence type="ECO:0000256" key="1">
    <source>
        <dbReference type="ARBA" id="ARBA00001946"/>
    </source>
</evidence>
<dbReference type="PANTHER" id="PTHR13697:SF4">
    <property type="entry name" value="ATP-DEPENDENT 6-PHOSPHOFRUCTOKINASE"/>
    <property type="match status" value="1"/>
</dbReference>
<dbReference type="PANTHER" id="PTHR13697">
    <property type="entry name" value="PHOSPHOFRUCTOKINASE"/>
    <property type="match status" value="1"/>
</dbReference>
<feature type="binding site" description="in other chain" evidence="14">
    <location>
        <position position="215"/>
    </location>
    <ligand>
        <name>ADP</name>
        <dbReference type="ChEBI" id="CHEBI:456216"/>
        <note>allosteric activator; ligand shared between dimeric partners</note>
    </ligand>
</feature>
<dbReference type="InterPro" id="IPR015912">
    <property type="entry name" value="Phosphofructokinase_CS"/>
</dbReference>
<reference evidence="17" key="1">
    <citation type="journal article" date="2019" name="Int. J. Syst. Evol. Microbiol.">
        <title>The Global Catalogue of Microorganisms (GCM) 10K type strain sequencing project: providing services to taxonomists for standard genome sequencing and annotation.</title>
        <authorList>
            <consortium name="The Broad Institute Genomics Platform"/>
            <consortium name="The Broad Institute Genome Sequencing Center for Infectious Disease"/>
            <person name="Wu L."/>
            <person name="Ma J."/>
        </authorList>
    </citation>
    <scope>NUCLEOTIDE SEQUENCE [LARGE SCALE GENOMIC DNA]</scope>
    <source>
        <strain evidence="17">KCTC 52298</strain>
    </source>
</reference>
<feature type="binding site" evidence="14">
    <location>
        <begin position="75"/>
        <end position="76"/>
    </location>
    <ligand>
        <name>ATP</name>
        <dbReference type="ChEBI" id="CHEBI:30616"/>
    </ligand>
</feature>
<name>A0ABW5L6R3_9SPHI</name>
<feature type="binding site" evidence="14">
    <location>
        <position position="250"/>
    </location>
    <ligand>
        <name>substrate</name>
        <note>ligand shared between dimeric partners</note>
    </ligand>
</feature>
<dbReference type="EMBL" id="JBHULD010000014">
    <property type="protein sequence ID" value="MFD2555567.1"/>
    <property type="molecule type" value="Genomic_DNA"/>
</dbReference>
<comment type="subunit">
    <text evidence="14">Homotetramer.</text>
</comment>
<comment type="cofactor">
    <cofactor evidence="1 14">
        <name>Mg(2+)</name>
        <dbReference type="ChEBI" id="CHEBI:18420"/>
    </cofactor>
</comment>
<evidence type="ECO:0000313" key="16">
    <source>
        <dbReference type="EMBL" id="MFD2555567.1"/>
    </source>
</evidence>
<sequence>MKKITNIGVFTSGGDAPGMNAAIRAVVRTAIYENIQVTGIYRGYQGMIEADFVDMNRRSVSSIIQKGGTVLKSARCLEFKTKEGRQQAYNNIKTHGIDALVAIGGDGTFTGADLFSKEFDIPVMCIPGTIDNDLYGSDYTLGYDTANNTVIEAIDKIRDTASSHSRVFFVEVMGRDSGCIALNAGVGGGAEAILMPEVDSGITELFGELELAESRNKSSMIVIIAEGDQNGGAYNVAKIVKDKFDHLDIKVSILGHLQRGGSPSSFDRVLATRMGFKAVKELMAGNSRATVGLRGTAIVTTPLEEALSRKEFKLDEELLAIANIMNK</sequence>
<evidence type="ECO:0000256" key="14">
    <source>
        <dbReference type="HAMAP-Rule" id="MF_00339"/>
    </source>
</evidence>
<dbReference type="InterPro" id="IPR035966">
    <property type="entry name" value="PKF_sf"/>
</dbReference>
<feature type="active site" description="Proton acceptor" evidence="14">
    <location>
        <position position="131"/>
    </location>
</feature>
<keyword evidence="11 14" id="KW-0460">Magnesium</keyword>
<feature type="binding site" description="in other chain" evidence="14">
    <location>
        <begin position="189"/>
        <end position="191"/>
    </location>
    <ligand>
        <name>ADP</name>
        <dbReference type="ChEBI" id="CHEBI:456216"/>
        <note>allosteric activator; ligand shared between dimeric partners</note>
    </ligand>
</feature>
<comment type="pathway">
    <text evidence="3 14">Carbohydrate degradation; glycolysis; D-glyceraldehyde 3-phosphate and glycerone phosphate from D-glucose: step 3/4.</text>
</comment>